<dbReference type="EMBL" id="JAINDJ010000006">
    <property type="protein sequence ID" value="KAG9445080.1"/>
    <property type="molecule type" value="Genomic_DNA"/>
</dbReference>
<name>A0AAV7E874_ARIFI</name>
<protein>
    <submittedName>
        <fullName evidence="2">Uncharacterized protein</fullName>
    </submittedName>
</protein>
<dbReference type="Proteomes" id="UP000825729">
    <property type="component" value="Unassembled WGS sequence"/>
</dbReference>
<organism evidence="2 3">
    <name type="scientific">Aristolochia fimbriata</name>
    <name type="common">White veined hardy Dutchman's pipe vine</name>
    <dbReference type="NCBI Taxonomy" id="158543"/>
    <lineage>
        <taxon>Eukaryota</taxon>
        <taxon>Viridiplantae</taxon>
        <taxon>Streptophyta</taxon>
        <taxon>Embryophyta</taxon>
        <taxon>Tracheophyta</taxon>
        <taxon>Spermatophyta</taxon>
        <taxon>Magnoliopsida</taxon>
        <taxon>Magnoliidae</taxon>
        <taxon>Piperales</taxon>
        <taxon>Aristolochiaceae</taxon>
        <taxon>Aristolochia</taxon>
    </lineage>
</organism>
<evidence type="ECO:0000313" key="3">
    <source>
        <dbReference type="Proteomes" id="UP000825729"/>
    </source>
</evidence>
<accession>A0AAV7E874</accession>
<comment type="caution">
    <text evidence="2">The sequence shown here is derived from an EMBL/GenBank/DDBJ whole genome shotgun (WGS) entry which is preliminary data.</text>
</comment>
<evidence type="ECO:0000256" key="1">
    <source>
        <dbReference type="SAM" id="MobiDB-lite"/>
    </source>
</evidence>
<feature type="region of interest" description="Disordered" evidence="1">
    <location>
        <begin position="44"/>
        <end position="64"/>
    </location>
</feature>
<reference evidence="2 3" key="1">
    <citation type="submission" date="2021-07" db="EMBL/GenBank/DDBJ databases">
        <title>The Aristolochia fimbriata genome: insights into angiosperm evolution, floral development and chemical biosynthesis.</title>
        <authorList>
            <person name="Jiao Y."/>
        </authorList>
    </citation>
    <scope>NUCLEOTIDE SEQUENCE [LARGE SCALE GENOMIC DNA]</scope>
    <source>
        <strain evidence="2">IBCAS-2021</strain>
        <tissue evidence="2">Leaf</tissue>
    </source>
</reference>
<dbReference type="AlphaFoldDB" id="A0AAV7E874"/>
<sequence>MTMKKRQQTAVFIFPELTDVDLSSNRPRQWLAMGRTVLSRSSTPLGTKIDSAGDEARHHKRLGSTSPTSKLDFAAIKLDFAAIKLDFDDEVPFWCAYRRSHRCPILKPPGSGVGSVCACGAPSSSYASAAPAIDIFGRHSSHPLAR</sequence>
<proteinExistence type="predicted"/>
<gene>
    <name evidence="2" type="ORF">H6P81_016420</name>
</gene>
<evidence type="ECO:0000313" key="2">
    <source>
        <dbReference type="EMBL" id="KAG9445080.1"/>
    </source>
</evidence>
<keyword evidence="3" id="KW-1185">Reference proteome</keyword>